<dbReference type="Proteomes" id="UP000076738">
    <property type="component" value="Unassembled WGS sequence"/>
</dbReference>
<dbReference type="Pfam" id="PF13401">
    <property type="entry name" value="AAA_22"/>
    <property type="match status" value="1"/>
</dbReference>
<dbReference type="EMBL" id="KV417343">
    <property type="protein sequence ID" value="KZO90394.1"/>
    <property type="molecule type" value="Genomic_DNA"/>
</dbReference>
<feature type="domain" description="ORC1/DEAH AAA+ ATPase" evidence="1">
    <location>
        <begin position="222"/>
        <end position="322"/>
    </location>
</feature>
<dbReference type="Gene3D" id="1.25.40.10">
    <property type="entry name" value="Tetratricopeptide repeat domain"/>
    <property type="match status" value="1"/>
</dbReference>
<reference evidence="2 3" key="1">
    <citation type="journal article" date="2016" name="Mol. Biol. Evol.">
        <title>Comparative Genomics of Early-Diverging Mushroom-Forming Fungi Provides Insights into the Origins of Lignocellulose Decay Capabilities.</title>
        <authorList>
            <person name="Nagy L.G."/>
            <person name="Riley R."/>
            <person name="Tritt A."/>
            <person name="Adam C."/>
            <person name="Daum C."/>
            <person name="Floudas D."/>
            <person name="Sun H."/>
            <person name="Yadav J.S."/>
            <person name="Pangilinan J."/>
            <person name="Larsson K.H."/>
            <person name="Matsuura K."/>
            <person name="Barry K."/>
            <person name="Labutti K."/>
            <person name="Kuo R."/>
            <person name="Ohm R.A."/>
            <person name="Bhattacharya S.S."/>
            <person name="Shirouzu T."/>
            <person name="Yoshinaga Y."/>
            <person name="Martin F.M."/>
            <person name="Grigoriev I.V."/>
            <person name="Hibbett D.S."/>
        </authorList>
    </citation>
    <scope>NUCLEOTIDE SEQUENCE [LARGE SCALE GENOMIC DNA]</scope>
    <source>
        <strain evidence="2 3">TUFC12733</strain>
    </source>
</reference>
<dbReference type="STRING" id="1330018.A0A167GC16"/>
<dbReference type="OrthoDB" id="1534087at2759"/>
<protein>
    <recommendedName>
        <fullName evidence="1">ORC1/DEAH AAA+ ATPase domain-containing protein</fullName>
    </recommendedName>
</protein>
<dbReference type="AlphaFoldDB" id="A0A167GC16"/>
<evidence type="ECO:0000259" key="1">
    <source>
        <dbReference type="Pfam" id="PF13401"/>
    </source>
</evidence>
<dbReference type="Gene3D" id="3.40.50.300">
    <property type="entry name" value="P-loop containing nucleotide triphosphate hydrolases"/>
    <property type="match status" value="1"/>
</dbReference>
<evidence type="ECO:0000313" key="3">
    <source>
        <dbReference type="Proteomes" id="UP000076738"/>
    </source>
</evidence>
<dbReference type="InterPro" id="IPR049945">
    <property type="entry name" value="AAA_22"/>
</dbReference>
<keyword evidence="3" id="KW-1185">Reference proteome</keyword>
<dbReference type="InterPro" id="IPR011990">
    <property type="entry name" value="TPR-like_helical_dom_sf"/>
</dbReference>
<gene>
    <name evidence="2" type="ORF">CALVIDRAFT_602986</name>
</gene>
<organism evidence="2 3">
    <name type="scientific">Calocera viscosa (strain TUFC12733)</name>
    <dbReference type="NCBI Taxonomy" id="1330018"/>
    <lineage>
        <taxon>Eukaryota</taxon>
        <taxon>Fungi</taxon>
        <taxon>Dikarya</taxon>
        <taxon>Basidiomycota</taxon>
        <taxon>Agaricomycotina</taxon>
        <taxon>Dacrymycetes</taxon>
        <taxon>Dacrymycetales</taxon>
        <taxon>Dacrymycetaceae</taxon>
        <taxon>Calocera</taxon>
    </lineage>
</organism>
<sequence>MAAASSSVTSAATEGTRSSIITLPKRGLRSLKKTVHPLLEKLGDGACKVLDITHSLATNKFELDSLAQRVREVTEDIIQQARDSPEAERLLVMEVGRVQSVIDEIVAFLVEQNEREAARSTALLARQDEVTNEIVKYKSRLKDVMDLLTTNLTMKMFSKMNIDSSLLRDSMHSSSFGLEARDQGPSHFPALHLPPQPRIFHGRGAVASQLKMTLLQDECARLAILGTAGIGKTTMAAVMLYDGDIEAKFGTRRIFIRCEAITSADGIVSGLADALKLTTDNRSDLLRSVVQYLRNTEAPVLLVLDNFETPWDSADQDAVEEILGHLDTVKNLSFMVTMRGTKRPGGIKWSQPVLPSLEPVDLPAARTIYSANGGRDGRRLDHLLELLDGLPLAIVLLAYHGQTRSPVKLAAAYKAERADLLNRGRRTRLTSLEVSISFTLNCQTMRDEPNALEALRLLSLLPDGIDDAEIPGVFPNLARRGRAIRTLQDVALLSCYGSRYKVLAPIRECIQATQEPAGPLLLDMRNYYYAIPVQLTGWVRNRQHSVIFQRIRQAYGNIRAIMMHALSRSELSRYLFSALKYLSLVAQMGVHSGDCLQLLNAALGAVQRVPAFKGELYSIWKMKSLSHQLRLEREAAAAADVAADALEEAGGGGFELQVMGSGLPTQPDNAFILAKWHEKNGDLQEAARLYTLARNGYETRRDEIGAAICTQSLGTICEAQGKLEESYELYAESKRTFIEEGQELCANFSTSRMAEVQRMRRNFGEAIPLYLEAASCSRSLGLVPLVAAAELARAICYGHLNMHSRAASALVAAQAEWETLKDYNQVANCMRDRASYYCTLGWHDDEHATIHAAIDYCKRNGLDERVETFREQSTGCNLSQRAGSAGSGHDEGSVL</sequence>
<dbReference type="SUPFAM" id="SSF48452">
    <property type="entry name" value="TPR-like"/>
    <property type="match status" value="1"/>
</dbReference>
<dbReference type="SUPFAM" id="SSF52540">
    <property type="entry name" value="P-loop containing nucleoside triphosphate hydrolases"/>
    <property type="match status" value="1"/>
</dbReference>
<dbReference type="GO" id="GO:0016887">
    <property type="term" value="F:ATP hydrolysis activity"/>
    <property type="evidence" value="ECO:0007669"/>
    <property type="project" value="InterPro"/>
</dbReference>
<accession>A0A167GC16</accession>
<evidence type="ECO:0000313" key="2">
    <source>
        <dbReference type="EMBL" id="KZO90394.1"/>
    </source>
</evidence>
<proteinExistence type="predicted"/>
<dbReference type="InterPro" id="IPR027417">
    <property type="entry name" value="P-loop_NTPase"/>
</dbReference>
<name>A0A167GC16_CALVF</name>